<keyword evidence="4" id="KW-1133">Transmembrane helix</keyword>
<dbReference type="SUPFAM" id="SSF51306">
    <property type="entry name" value="LexA/Signal peptidase"/>
    <property type="match status" value="1"/>
</dbReference>
<feature type="signal peptide" evidence="7">
    <location>
        <begin position="1"/>
        <end position="25"/>
    </location>
</feature>
<keyword evidence="2" id="KW-0645">Protease</keyword>
<dbReference type="AlphaFoldDB" id="A0A290Q3B4"/>
<feature type="chain" id="PRO_5012516125" description="Signal peptidase I" evidence="7">
    <location>
        <begin position="26"/>
        <end position="168"/>
    </location>
</feature>
<dbReference type="GO" id="GO:0004252">
    <property type="term" value="F:serine-type endopeptidase activity"/>
    <property type="evidence" value="ECO:0007669"/>
    <property type="project" value="UniProtKB-UniRule"/>
</dbReference>
<sequence length="168" mass="17502">MTFASTVRSLLAAVLFSAVATVAGAAIAERPLTGESFDTTIADAYRIAAKRADLSVLKVEGRSMLPFFGEGSVLLVKKIDAAALKAGMVVAYKNRFGEMVAHRLIEAKADGWVAQGYNNSKADTTLVNADNLLGVVYITLHSNGLTENAGAIASLVSNTTTVLAAPAK</sequence>
<dbReference type="GO" id="GO:0016020">
    <property type="term" value="C:membrane"/>
    <property type="evidence" value="ECO:0007669"/>
    <property type="project" value="UniProtKB-SubCell"/>
</dbReference>
<evidence type="ECO:0000256" key="3">
    <source>
        <dbReference type="ARBA" id="ARBA00022692"/>
    </source>
</evidence>
<dbReference type="Proteomes" id="UP000217265">
    <property type="component" value="Chromosome"/>
</dbReference>
<evidence type="ECO:0000313" key="9">
    <source>
        <dbReference type="EMBL" id="ATC62787.1"/>
    </source>
</evidence>
<dbReference type="InterPro" id="IPR015927">
    <property type="entry name" value="Peptidase_S24_S26A/B/C"/>
</dbReference>
<comment type="subcellular location">
    <subcellularLocation>
        <location evidence="1">Membrane</location>
    </subcellularLocation>
</comment>
<dbReference type="NCBIfam" id="TIGR02228">
    <property type="entry name" value="sigpep_I_arch"/>
    <property type="match status" value="1"/>
</dbReference>
<dbReference type="InterPro" id="IPR001733">
    <property type="entry name" value="Peptidase_S26B"/>
</dbReference>
<evidence type="ECO:0000256" key="7">
    <source>
        <dbReference type="SAM" id="SignalP"/>
    </source>
</evidence>
<dbReference type="InterPro" id="IPR036286">
    <property type="entry name" value="LexA/Signal_pep-like_sf"/>
</dbReference>
<dbReference type="RefSeq" id="WP_096054422.1">
    <property type="nucleotide sequence ID" value="NZ_CP023344.1"/>
</dbReference>
<gene>
    <name evidence="9" type="ORF">CMV30_01725</name>
</gene>
<proteinExistence type="predicted"/>
<dbReference type="Pfam" id="PF00717">
    <property type="entry name" value="Peptidase_S24"/>
    <property type="match status" value="1"/>
</dbReference>
<feature type="domain" description="Peptidase S24/S26A/S26B/S26C" evidence="8">
    <location>
        <begin position="47"/>
        <end position="127"/>
    </location>
</feature>
<accession>A0A290Q3B4</accession>
<dbReference type="EMBL" id="CP023344">
    <property type="protein sequence ID" value="ATC62787.1"/>
    <property type="molecule type" value="Genomic_DNA"/>
</dbReference>
<evidence type="ECO:0000256" key="5">
    <source>
        <dbReference type="ARBA" id="ARBA00023136"/>
    </source>
</evidence>
<name>A0A290Q3B4_9BACT</name>
<reference evidence="9 10" key="1">
    <citation type="submission" date="2017-09" db="EMBL/GenBank/DDBJ databases">
        <title>Complete genome sequence of Verrucomicrobial strain HZ-65, isolated from freshwater.</title>
        <authorList>
            <person name="Choi A."/>
        </authorList>
    </citation>
    <scope>NUCLEOTIDE SEQUENCE [LARGE SCALE GENOMIC DNA]</scope>
    <source>
        <strain evidence="9 10">HZ-65</strain>
    </source>
</reference>
<dbReference type="Gene3D" id="2.10.109.10">
    <property type="entry name" value="Umud Fragment, subunit A"/>
    <property type="match status" value="1"/>
</dbReference>
<dbReference type="CDD" id="cd06462">
    <property type="entry name" value="Peptidase_S24_S26"/>
    <property type="match status" value="1"/>
</dbReference>
<dbReference type="GO" id="GO:0006465">
    <property type="term" value="P:signal peptide processing"/>
    <property type="evidence" value="ECO:0007669"/>
    <property type="project" value="UniProtKB-UniRule"/>
</dbReference>
<evidence type="ECO:0000259" key="8">
    <source>
        <dbReference type="Pfam" id="PF00717"/>
    </source>
</evidence>
<evidence type="ECO:0000256" key="6">
    <source>
        <dbReference type="NCBIfam" id="TIGR02228"/>
    </source>
</evidence>
<keyword evidence="7" id="KW-0732">Signal</keyword>
<protein>
    <recommendedName>
        <fullName evidence="6">Signal peptidase I</fullName>
        <ecNumber evidence="6">3.4.21.89</ecNumber>
    </recommendedName>
</protein>
<keyword evidence="2" id="KW-0378">Hydrolase</keyword>
<keyword evidence="5" id="KW-0472">Membrane</keyword>
<organism evidence="9 10">
    <name type="scientific">Nibricoccus aquaticus</name>
    <dbReference type="NCBI Taxonomy" id="2576891"/>
    <lineage>
        <taxon>Bacteria</taxon>
        <taxon>Pseudomonadati</taxon>
        <taxon>Verrucomicrobiota</taxon>
        <taxon>Opitutia</taxon>
        <taxon>Opitutales</taxon>
        <taxon>Opitutaceae</taxon>
        <taxon>Nibricoccus</taxon>
    </lineage>
</organism>
<dbReference type="GO" id="GO:0009003">
    <property type="term" value="F:signal peptidase activity"/>
    <property type="evidence" value="ECO:0007669"/>
    <property type="project" value="UniProtKB-EC"/>
</dbReference>
<evidence type="ECO:0000256" key="1">
    <source>
        <dbReference type="ARBA" id="ARBA00004370"/>
    </source>
</evidence>
<evidence type="ECO:0000256" key="2">
    <source>
        <dbReference type="ARBA" id="ARBA00022670"/>
    </source>
</evidence>
<keyword evidence="3" id="KW-0812">Transmembrane</keyword>
<dbReference type="OrthoDB" id="197290at2"/>
<dbReference type="EC" id="3.4.21.89" evidence="6"/>
<dbReference type="KEGG" id="vbh:CMV30_01725"/>
<evidence type="ECO:0000256" key="4">
    <source>
        <dbReference type="ARBA" id="ARBA00022989"/>
    </source>
</evidence>
<keyword evidence="10" id="KW-1185">Reference proteome</keyword>
<evidence type="ECO:0000313" key="10">
    <source>
        <dbReference type="Proteomes" id="UP000217265"/>
    </source>
</evidence>